<dbReference type="Proteomes" id="UP000190935">
    <property type="component" value="Chromosome I"/>
</dbReference>
<evidence type="ECO:0000313" key="4">
    <source>
        <dbReference type="EMBL" id="KRN78130.1"/>
    </source>
</evidence>
<dbReference type="InterPro" id="IPR046834">
    <property type="entry name" value="ABC_ATPase_C"/>
</dbReference>
<dbReference type="InterPro" id="IPR049069">
    <property type="entry name" value="MRB1590-like_C"/>
</dbReference>
<evidence type="ECO:0000259" key="3">
    <source>
        <dbReference type="Pfam" id="PF21117"/>
    </source>
</evidence>
<sequence length="569" mass="63423">MANFEKKLLALDGKGYGGYKSLVGAYSFPLYKLVIDHIQADPFAPPSTMHLLIDRKKAGIPAELLDSKNKQIAVADFLQRNFSKQADKNRLNNRGTGHSGELRIDSCGQEIIERTAFVISAQQIEVRFEVGLPAAGRRIKARDANKIFKDLLPRIVQKSLLYANIDQQLLKQQVKLFREQQEIREQMKRRHLVAFVANGSLLPRASGSSDLPLTTGTPFRSPSSLEVTFELKNGKKVSGMGISQGITLIVGGGYHGKSTLLQALDFGVYDHIKGDGREFVLTDRTAMKVRAEDGRSVANVNITPFINHIPGRRDTSTFSTVNASGSTSQAANVIEALESGTKTLLIDEDTSATNFMIRDARMQRLVASDKEPITPFVDKIKALYNQLGISTILVTGGSGDYFEMADHVIMMNEYQPGDVTKRAHEIADMEGSERSAADEQKFGTLDERIPKKSNFRIISRKDRFKVRNKKEITFGHSNIDLSALEQLTDTSQTRGIVALIQILKAEYFDDQTTFAEMTEKLYADIQQQGLDRVLSSKRHAGNLALPRRQELCAAVNRYRGLRVIKKETR</sequence>
<dbReference type="Pfam" id="PF20446">
    <property type="entry name" value="ABC_N"/>
    <property type="match status" value="1"/>
</dbReference>
<dbReference type="EMBL" id="JQBK01000156">
    <property type="protein sequence ID" value="KRN78130.1"/>
    <property type="molecule type" value="Genomic_DNA"/>
</dbReference>
<dbReference type="PANTHER" id="PTHR38149">
    <property type="entry name" value="ATPASE"/>
    <property type="match status" value="1"/>
</dbReference>
<organism evidence="4 6">
    <name type="scientific">Ligilactobacillus acidipiscis</name>
    <dbReference type="NCBI Taxonomy" id="89059"/>
    <lineage>
        <taxon>Bacteria</taxon>
        <taxon>Bacillati</taxon>
        <taxon>Bacillota</taxon>
        <taxon>Bacilli</taxon>
        <taxon>Lactobacillales</taxon>
        <taxon>Lactobacillaceae</taxon>
        <taxon>Ligilactobacillus</taxon>
    </lineage>
</organism>
<dbReference type="OrthoDB" id="9809999at2"/>
<dbReference type="EC" id="5.3.3.2" evidence="5"/>
<dbReference type="AlphaFoldDB" id="A0A0R2JLT9"/>
<dbReference type="InterPro" id="IPR046833">
    <property type="entry name" value="ABC_N"/>
</dbReference>
<reference evidence="7" key="2">
    <citation type="submission" date="2016-11" db="EMBL/GenBank/DDBJ databases">
        <authorList>
            <person name="Papadimitriou K."/>
        </authorList>
    </citation>
    <scope>NUCLEOTIDE SEQUENCE [LARGE SCALE GENOMIC DNA]</scope>
    <source>
        <strain evidence="7">ACA-DC 1533</strain>
    </source>
</reference>
<dbReference type="EMBL" id="LT630287">
    <property type="protein sequence ID" value="SFV39714.1"/>
    <property type="molecule type" value="Genomic_DNA"/>
</dbReference>
<evidence type="ECO:0000313" key="6">
    <source>
        <dbReference type="Proteomes" id="UP000051491"/>
    </source>
</evidence>
<name>A0A0R2JLT9_9LACO</name>
<dbReference type="GO" id="GO:0004452">
    <property type="term" value="F:isopentenyl-diphosphate delta-isomerase activity"/>
    <property type="evidence" value="ECO:0007669"/>
    <property type="project" value="UniProtKB-EC"/>
</dbReference>
<dbReference type="GeneID" id="95348388"/>
<reference evidence="5" key="3">
    <citation type="submission" date="2016-11" db="EMBL/GenBank/DDBJ databases">
        <authorList>
            <person name="Jaros S."/>
            <person name="Januszkiewicz K."/>
            <person name="Wedrychowicz H."/>
        </authorList>
    </citation>
    <scope>NUCLEOTIDE SEQUENCE [LARGE SCALE GENOMIC DNA]</scope>
    <source>
        <strain evidence="5">ACA-DC 1533</strain>
    </source>
</reference>
<feature type="domain" description="MRB1590-like C-terminal" evidence="3">
    <location>
        <begin position="464"/>
        <end position="563"/>
    </location>
</feature>
<dbReference type="InterPro" id="IPR027417">
    <property type="entry name" value="P-loop_NTPase"/>
</dbReference>
<reference evidence="4 6" key="1">
    <citation type="journal article" date="2015" name="Genome Announc.">
        <title>Expanding the biotechnology potential of lactobacilli through comparative genomics of 213 strains and associated genera.</title>
        <authorList>
            <person name="Sun Z."/>
            <person name="Harris H.M."/>
            <person name="McCann A."/>
            <person name="Guo C."/>
            <person name="Argimon S."/>
            <person name="Zhang W."/>
            <person name="Yang X."/>
            <person name="Jeffery I.B."/>
            <person name="Cooney J.C."/>
            <person name="Kagawa T.F."/>
            <person name="Liu W."/>
            <person name="Song Y."/>
            <person name="Salvetti E."/>
            <person name="Wrobel A."/>
            <person name="Rasinkangas P."/>
            <person name="Parkhill J."/>
            <person name="Rea M.C."/>
            <person name="O'Sullivan O."/>
            <person name="Ritari J."/>
            <person name="Douillard F.P."/>
            <person name="Paul Ross R."/>
            <person name="Yang R."/>
            <person name="Briner A.E."/>
            <person name="Felis G.E."/>
            <person name="de Vos W.M."/>
            <person name="Barrangou R."/>
            <person name="Klaenhammer T.R."/>
            <person name="Caufield P.W."/>
            <person name="Cui Y."/>
            <person name="Zhang H."/>
            <person name="O'Toole P.W."/>
        </authorList>
    </citation>
    <scope>NUCLEOTIDE SEQUENCE [LARGE SCALE GENOMIC DNA]</scope>
    <source>
        <strain evidence="4 6">DSM 15353</strain>
    </source>
</reference>
<dbReference type="PANTHER" id="PTHR38149:SF1">
    <property type="entry name" value="ATPASE"/>
    <property type="match status" value="1"/>
</dbReference>
<dbReference type="STRING" id="89059.LAC1533_0294"/>
<gene>
    <name evidence="4" type="ORF">IV43_GL000582</name>
    <name evidence="5" type="ORF">LAC1533_0294</name>
</gene>
<proteinExistence type="predicted"/>
<protein>
    <submittedName>
        <fullName evidence="5">Isopentenyl-diphosphate delta-isomerase</fullName>
        <ecNumber evidence="5">5.3.3.2</ecNumber>
    </submittedName>
</protein>
<dbReference type="KEGG" id="laca:LAC1533_0294"/>
<evidence type="ECO:0000313" key="5">
    <source>
        <dbReference type="EMBL" id="SFV39714.1"/>
    </source>
</evidence>
<evidence type="ECO:0000259" key="2">
    <source>
        <dbReference type="Pfam" id="PF20446"/>
    </source>
</evidence>
<evidence type="ECO:0000259" key="1">
    <source>
        <dbReference type="Pfam" id="PF09818"/>
    </source>
</evidence>
<dbReference type="SUPFAM" id="SSF52540">
    <property type="entry name" value="P-loop containing nucleoside triphosphate hydrolases"/>
    <property type="match status" value="1"/>
</dbReference>
<dbReference type="InterPro" id="IPR019195">
    <property type="entry name" value="ABC_ATPase_put"/>
</dbReference>
<dbReference type="RefSeq" id="WP_010495055.1">
    <property type="nucleotide sequence ID" value="NZ_JQBK01000156.1"/>
</dbReference>
<dbReference type="Pfam" id="PF21117">
    <property type="entry name" value="MRB1590_C"/>
    <property type="match status" value="1"/>
</dbReference>
<feature type="domain" description="ATPase of the ABC class C-terminal" evidence="1">
    <location>
        <begin position="167"/>
        <end position="446"/>
    </location>
</feature>
<dbReference type="Pfam" id="PF09818">
    <property type="entry name" value="ABC_ATPase"/>
    <property type="match status" value="1"/>
</dbReference>
<keyword evidence="5" id="KW-0413">Isomerase</keyword>
<dbReference type="Proteomes" id="UP000051491">
    <property type="component" value="Unassembled WGS sequence"/>
</dbReference>
<evidence type="ECO:0000313" key="7">
    <source>
        <dbReference type="Proteomes" id="UP000190935"/>
    </source>
</evidence>
<accession>A0A0R2JLT9</accession>
<dbReference type="PATRIC" id="fig|89059.3.peg.603"/>
<feature type="domain" description="ATPase of the ABC class N-terminal" evidence="2">
    <location>
        <begin position="3"/>
        <end position="162"/>
    </location>
</feature>